<dbReference type="GO" id="GO:0061809">
    <property type="term" value="F:NAD+ nucleosidase activity, cyclic ADP-ribose generating"/>
    <property type="evidence" value="ECO:0007669"/>
    <property type="project" value="UniProtKB-EC"/>
</dbReference>
<dbReference type="Proteomes" id="UP001187471">
    <property type="component" value="Unassembled WGS sequence"/>
</dbReference>
<evidence type="ECO:0000313" key="7">
    <source>
        <dbReference type="Proteomes" id="UP001187471"/>
    </source>
</evidence>
<dbReference type="EMBL" id="JAVXUO010001198">
    <property type="protein sequence ID" value="KAK2984987.1"/>
    <property type="molecule type" value="Genomic_DNA"/>
</dbReference>
<dbReference type="GO" id="GO:0007165">
    <property type="term" value="P:signal transduction"/>
    <property type="evidence" value="ECO:0007669"/>
    <property type="project" value="InterPro"/>
</dbReference>
<evidence type="ECO:0000256" key="1">
    <source>
        <dbReference type="ARBA" id="ARBA00011982"/>
    </source>
</evidence>
<keyword evidence="2" id="KW-0378">Hydrolase</keyword>
<dbReference type="Gene3D" id="3.40.50.10140">
    <property type="entry name" value="Toll/interleukin-1 receptor homology (TIR) domain"/>
    <property type="match status" value="1"/>
</dbReference>
<proteinExistence type="predicted"/>
<dbReference type="PROSITE" id="PS50104">
    <property type="entry name" value="TIR"/>
    <property type="match status" value="1"/>
</dbReference>
<dbReference type="PANTHER" id="PTHR32009:SF39">
    <property type="entry name" value="TIR DOMAIN-CONTAINING PROTEIN"/>
    <property type="match status" value="1"/>
</dbReference>
<evidence type="ECO:0000256" key="3">
    <source>
        <dbReference type="ARBA" id="ARBA00023027"/>
    </source>
</evidence>
<dbReference type="SMART" id="SM00255">
    <property type="entry name" value="TIR"/>
    <property type="match status" value="1"/>
</dbReference>
<reference evidence="6" key="1">
    <citation type="submission" date="2022-12" db="EMBL/GenBank/DDBJ databases">
        <title>Draft genome assemblies for two species of Escallonia (Escalloniales).</title>
        <authorList>
            <person name="Chanderbali A."/>
            <person name="Dervinis C."/>
            <person name="Anghel I."/>
            <person name="Soltis D."/>
            <person name="Soltis P."/>
            <person name="Zapata F."/>
        </authorList>
    </citation>
    <scope>NUCLEOTIDE SEQUENCE</scope>
    <source>
        <strain evidence="6">UCBG92.1500</strain>
        <tissue evidence="6">Leaf</tissue>
    </source>
</reference>
<comment type="catalytic activity">
    <reaction evidence="4">
        <text>NAD(+) + H2O = ADP-D-ribose + nicotinamide + H(+)</text>
        <dbReference type="Rhea" id="RHEA:16301"/>
        <dbReference type="ChEBI" id="CHEBI:15377"/>
        <dbReference type="ChEBI" id="CHEBI:15378"/>
        <dbReference type="ChEBI" id="CHEBI:17154"/>
        <dbReference type="ChEBI" id="CHEBI:57540"/>
        <dbReference type="ChEBI" id="CHEBI:57967"/>
        <dbReference type="EC" id="3.2.2.6"/>
    </reaction>
    <physiologicalReaction direction="left-to-right" evidence="4">
        <dbReference type="Rhea" id="RHEA:16302"/>
    </physiologicalReaction>
</comment>
<evidence type="ECO:0000256" key="4">
    <source>
        <dbReference type="ARBA" id="ARBA00047304"/>
    </source>
</evidence>
<name>A0AA88RD01_9ASTE</name>
<dbReference type="InterPro" id="IPR000157">
    <property type="entry name" value="TIR_dom"/>
</dbReference>
<dbReference type="InterPro" id="IPR035897">
    <property type="entry name" value="Toll_tir_struct_dom_sf"/>
</dbReference>
<feature type="domain" description="TIR" evidence="5">
    <location>
        <begin position="10"/>
        <end position="146"/>
    </location>
</feature>
<comment type="caution">
    <text evidence="6">The sequence shown here is derived from an EMBL/GenBank/DDBJ whole genome shotgun (WGS) entry which is preliminary data.</text>
</comment>
<organism evidence="6 7">
    <name type="scientific">Escallonia rubra</name>
    <dbReference type="NCBI Taxonomy" id="112253"/>
    <lineage>
        <taxon>Eukaryota</taxon>
        <taxon>Viridiplantae</taxon>
        <taxon>Streptophyta</taxon>
        <taxon>Embryophyta</taxon>
        <taxon>Tracheophyta</taxon>
        <taxon>Spermatophyta</taxon>
        <taxon>Magnoliopsida</taxon>
        <taxon>eudicotyledons</taxon>
        <taxon>Gunneridae</taxon>
        <taxon>Pentapetalae</taxon>
        <taxon>asterids</taxon>
        <taxon>campanulids</taxon>
        <taxon>Escalloniales</taxon>
        <taxon>Escalloniaceae</taxon>
        <taxon>Escallonia</taxon>
    </lineage>
</organism>
<evidence type="ECO:0000256" key="2">
    <source>
        <dbReference type="ARBA" id="ARBA00022801"/>
    </source>
</evidence>
<dbReference type="AlphaFoldDB" id="A0AA88RD01"/>
<dbReference type="PANTHER" id="PTHR32009">
    <property type="entry name" value="TMV RESISTANCE PROTEIN N-LIKE"/>
    <property type="match status" value="1"/>
</dbReference>
<dbReference type="EC" id="3.2.2.6" evidence="1"/>
<gene>
    <name evidence="6" type="ORF">RJ640_005755</name>
</gene>
<dbReference type="Pfam" id="PF01582">
    <property type="entry name" value="TIR"/>
    <property type="match status" value="1"/>
</dbReference>
<sequence length="185" mass="21555">MAYSLPSCSSGHDVFLSFRGEDTRRNFVDHLYRRLCEQSICTFKDDVNLRRGEEIEPELLETIEKSRFAIVVFSKNYAGSRWCLNELVKIIQCWFLKRQIVVPVFYDVEPTEVRNQIGSYAEDFTRHEVYSPDKVDTWRDALSKAASISGYDGKRLAYLSYKYQPISPKVHKITQVTGRQETKGH</sequence>
<evidence type="ECO:0000259" key="5">
    <source>
        <dbReference type="PROSITE" id="PS50104"/>
    </source>
</evidence>
<dbReference type="FunFam" id="3.40.50.10140:FF:000007">
    <property type="entry name" value="Disease resistance protein (TIR-NBS-LRR class)"/>
    <property type="match status" value="1"/>
</dbReference>
<accession>A0AA88RD01</accession>
<dbReference type="SUPFAM" id="SSF52200">
    <property type="entry name" value="Toll/Interleukin receptor TIR domain"/>
    <property type="match status" value="1"/>
</dbReference>
<keyword evidence="3" id="KW-0520">NAD</keyword>
<evidence type="ECO:0000313" key="6">
    <source>
        <dbReference type="EMBL" id="KAK2984987.1"/>
    </source>
</evidence>
<protein>
    <recommendedName>
        <fullName evidence="1">ADP-ribosyl cyclase/cyclic ADP-ribose hydrolase</fullName>
        <ecNumber evidence="1">3.2.2.6</ecNumber>
    </recommendedName>
</protein>
<keyword evidence="7" id="KW-1185">Reference proteome</keyword>